<gene>
    <name evidence="1" type="ORF">NADRNF5_1617</name>
</gene>
<dbReference type="STRING" id="1580092.NADRNF5_1617"/>
<organism evidence="1 2">
    <name type="scientific">Nitrosopumilus adriaticus</name>
    <dbReference type="NCBI Taxonomy" id="1580092"/>
    <lineage>
        <taxon>Archaea</taxon>
        <taxon>Nitrososphaerota</taxon>
        <taxon>Nitrososphaeria</taxon>
        <taxon>Nitrosopumilales</taxon>
        <taxon>Nitrosopumilaceae</taxon>
        <taxon>Nitrosopumilus</taxon>
    </lineage>
</organism>
<dbReference type="Proteomes" id="UP000032408">
    <property type="component" value="Chromosome"/>
</dbReference>
<dbReference type="HOGENOM" id="CLU_065731_0_0_2"/>
<evidence type="ECO:0000313" key="2">
    <source>
        <dbReference type="Proteomes" id="UP000032408"/>
    </source>
</evidence>
<proteinExistence type="predicted"/>
<evidence type="ECO:0000313" key="1">
    <source>
        <dbReference type="EMBL" id="AJW71298.1"/>
    </source>
</evidence>
<name>A0A0D5C439_9ARCH</name>
<dbReference type="EMBL" id="CP011070">
    <property type="protein sequence ID" value="AJW71298.1"/>
    <property type="molecule type" value="Genomic_DNA"/>
</dbReference>
<protein>
    <submittedName>
        <fullName evidence="1">Uncharacterized protein</fullName>
    </submittedName>
</protein>
<sequence>MTKDSQMIKDIAKNLVELKKEFTKIYAGNSQIHEVIPKSKSELFPIKENDLQMLHEFAAKNPIYYDSFEKKIGKTDCIVYEGDINKYWLNSIQHSSSRAPFSPTWIMSGYVGALFAKDLGYSEVIDIGSGDGRIAFCAKVLDLESYSIEIDDMLVELQKTLTPLLDFHPFCTDAILFDYSSLNLQKPIFFIGGLAQMGGIVLSSGILEKINSISNLKNNAGWVFAGTYSKKYAPDPKNEAGWGTLIEKNNLNPVETISLPTAWTLHETEETPYIFAQPH</sequence>
<reference evidence="1 2" key="2">
    <citation type="journal article" date="2016" name="ISME J.">
        <title>Physiological and genomic characterization of two novel marine thaumarchaeal strains indicates niche differentiation.</title>
        <authorList>
            <person name="Bayer B."/>
            <person name="Vojvoda J."/>
            <person name="Offre P."/>
            <person name="Alves R.J."/>
            <person name="Elisabeth N.H."/>
            <person name="Garcia J.A."/>
            <person name="Volland J.M."/>
            <person name="Srivastava A."/>
            <person name="Schleper C."/>
            <person name="Herndl G.J."/>
        </authorList>
    </citation>
    <scope>NUCLEOTIDE SEQUENCE [LARGE SCALE GENOMIC DNA]</scope>
    <source>
        <strain evidence="1 2">NF5</strain>
    </source>
</reference>
<accession>A0A0D5C439</accession>
<dbReference type="AlphaFoldDB" id="A0A0D5C439"/>
<keyword evidence="2" id="KW-1185">Reference proteome</keyword>
<dbReference type="KEGG" id="nin:NADRNF5_1617"/>
<reference evidence="2" key="1">
    <citation type="submission" date="2015-03" db="EMBL/GenBank/DDBJ databases">
        <title>Characterization of two novel Thaumarchaeota isolated from the Northern Adriatic Sea.</title>
        <authorList>
            <person name="Bayer B."/>
            <person name="Vojvoda J."/>
            <person name="Offre P."/>
            <person name="Srivastava A."/>
            <person name="Elisabeth N."/>
            <person name="Garcia J.A.L."/>
            <person name="Schleper C."/>
            <person name="Herndl G.J."/>
        </authorList>
    </citation>
    <scope>NUCLEOTIDE SEQUENCE [LARGE SCALE GENOMIC DNA]</scope>
    <source>
        <strain evidence="2">NF5</strain>
    </source>
</reference>
<dbReference type="SUPFAM" id="SSF53335">
    <property type="entry name" value="S-adenosyl-L-methionine-dependent methyltransferases"/>
    <property type="match status" value="1"/>
</dbReference>
<dbReference type="InterPro" id="IPR029063">
    <property type="entry name" value="SAM-dependent_MTases_sf"/>
</dbReference>